<evidence type="ECO:0008006" key="3">
    <source>
        <dbReference type="Google" id="ProtNLM"/>
    </source>
</evidence>
<comment type="caution">
    <text evidence="1">The sequence shown here is derived from an EMBL/GenBank/DDBJ whole genome shotgun (WGS) entry which is preliminary data.</text>
</comment>
<protein>
    <recommendedName>
        <fullName evidence="3">DUF4309 domain-containing protein</fullName>
    </recommendedName>
</protein>
<dbReference type="RefSeq" id="WP_262687748.1">
    <property type="nucleotide sequence ID" value="NZ_JAOQIO010000110.1"/>
</dbReference>
<evidence type="ECO:0000313" key="2">
    <source>
        <dbReference type="Proteomes" id="UP001652445"/>
    </source>
</evidence>
<sequence>MNKLLGVGLPLAMLVTGGLWTQYQEYEHPVLTTSVSAVAENIAATDITTATYKTPEVTAAGTSASETPSSLLRFGSVNGIALSDDLKTIVELKGEPLSMIQDEIIKSSRTYLFKDCEINIVDGAVQSVTVGAAVGKVEIDGISFPFDKLKDRLGMPYFISEDGIVYKKGNMAFKIFMDPHDNHIKSVSYFHAGNQ</sequence>
<proteinExistence type="predicted"/>
<dbReference type="Proteomes" id="UP001652445">
    <property type="component" value="Unassembled WGS sequence"/>
</dbReference>
<evidence type="ECO:0000313" key="1">
    <source>
        <dbReference type="EMBL" id="MCU6796928.1"/>
    </source>
</evidence>
<name>A0ABT2UQK5_9BACL</name>
<dbReference type="EMBL" id="JAOQIO010000110">
    <property type="protein sequence ID" value="MCU6796928.1"/>
    <property type="molecule type" value="Genomic_DNA"/>
</dbReference>
<reference evidence="1 2" key="1">
    <citation type="submission" date="2022-09" db="EMBL/GenBank/DDBJ databases">
        <authorList>
            <person name="Han X.L."/>
            <person name="Wang Q."/>
            <person name="Lu T."/>
        </authorList>
    </citation>
    <scope>NUCLEOTIDE SEQUENCE [LARGE SCALE GENOMIC DNA]</scope>
    <source>
        <strain evidence="1 2">WQ 127069</strain>
    </source>
</reference>
<organism evidence="1 2">
    <name type="scientific">Paenibacillus baimaensis</name>
    <dbReference type="NCBI Taxonomy" id="2982185"/>
    <lineage>
        <taxon>Bacteria</taxon>
        <taxon>Bacillati</taxon>
        <taxon>Bacillota</taxon>
        <taxon>Bacilli</taxon>
        <taxon>Bacillales</taxon>
        <taxon>Paenibacillaceae</taxon>
        <taxon>Paenibacillus</taxon>
    </lineage>
</organism>
<accession>A0ABT2UQK5</accession>
<keyword evidence="2" id="KW-1185">Reference proteome</keyword>
<gene>
    <name evidence="1" type="ORF">OB236_32855</name>
</gene>